<name>E8T5T8_THEA1</name>
<keyword evidence="1" id="KW-0175">Coiled coil</keyword>
<dbReference type="STRING" id="648996.Theam_1708"/>
<dbReference type="OrthoDB" id="9903265at2"/>
<dbReference type="HOGENOM" id="CLU_1601898_0_0_0"/>
<protein>
    <submittedName>
        <fullName evidence="2">Uncharacterized protein</fullName>
    </submittedName>
</protein>
<gene>
    <name evidence="2" type="ordered locus">Theam_1708</name>
</gene>
<dbReference type="RefSeq" id="WP_013538449.1">
    <property type="nucleotide sequence ID" value="NC_014926.1"/>
</dbReference>
<dbReference type="Proteomes" id="UP000006362">
    <property type="component" value="Chromosome"/>
</dbReference>
<dbReference type="KEGG" id="tam:Theam_1708"/>
<evidence type="ECO:0000256" key="1">
    <source>
        <dbReference type="SAM" id="Coils"/>
    </source>
</evidence>
<proteinExistence type="predicted"/>
<dbReference type="EMBL" id="CP002444">
    <property type="protein sequence ID" value="ADU97664.1"/>
    <property type="molecule type" value="Genomic_DNA"/>
</dbReference>
<evidence type="ECO:0000313" key="3">
    <source>
        <dbReference type="Proteomes" id="UP000006362"/>
    </source>
</evidence>
<reference evidence="2" key="1">
    <citation type="submission" date="2011-01" db="EMBL/GenBank/DDBJ databases">
        <title>Complete sequence of chromosome of Thermovibrio ammonificans HB-1.</title>
        <authorList>
            <consortium name="US DOE Joint Genome Institute"/>
            <person name="Lucas S."/>
            <person name="Copeland A."/>
            <person name="Lapidus A."/>
            <person name="Cheng J.-F."/>
            <person name="Goodwin L."/>
            <person name="Pitluck S."/>
            <person name="Davenport K."/>
            <person name="Detter J.C."/>
            <person name="Han C."/>
            <person name="Tapia R."/>
            <person name="Land M."/>
            <person name="Hauser L."/>
            <person name="Kyrpides N."/>
            <person name="Ivanova N."/>
            <person name="Ovchinnikova G."/>
            <person name="Vetriani C."/>
            <person name="Woyke T."/>
        </authorList>
    </citation>
    <scope>NUCLEOTIDE SEQUENCE [LARGE SCALE GENOMIC DNA]</scope>
    <source>
        <strain evidence="2">HB-1</strain>
    </source>
</reference>
<keyword evidence="3" id="KW-1185">Reference proteome</keyword>
<dbReference type="AlphaFoldDB" id="E8T5T8"/>
<accession>E8T5T8</accession>
<sequence length="166" mass="19090">MKEEELFEIADDYLDELQENVRSISSAVEGKGVKIKVAPEGEKRREKLESLVSAARQLYDSRDDIKEILYIAKALREADAQANRIALELQREIAAVEMRRERLREFSQRLKELIEVYKEQLNAVMKIVNALPAETQEQFARKLALIDRCNALLSELSRAVMKLLTA</sequence>
<feature type="coiled-coil region" evidence="1">
    <location>
        <begin position="86"/>
        <end position="123"/>
    </location>
</feature>
<evidence type="ECO:0000313" key="2">
    <source>
        <dbReference type="EMBL" id="ADU97664.1"/>
    </source>
</evidence>
<organism evidence="2 3">
    <name type="scientific">Thermovibrio ammonificans (strain DSM 15698 / JCM 12110 / HB-1)</name>
    <dbReference type="NCBI Taxonomy" id="648996"/>
    <lineage>
        <taxon>Bacteria</taxon>
        <taxon>Pseudomonadati</taxon>
        <taxon>Aquificota</taxon>
        <taxon>Aquificia</taxon>
        <taxon>Desulfurobacteriales</taxon>
        <taxon>Desulfurobacteriaceae</taxon>
        <taxon>Thermovibrio</taxon>
    </lineage>
</organism>